<comment type="caution">
    <text evidence="4">The sequence shown here is derived from an EMBL/GenBank/DDBJ whole genome shotgun (WGS) entry which is preliminary data.</text>
</comment>
<keyword evidence="3" id="KW-0732">Signal</keyword>
<feature type="compositionally biased region" description="Polar residues" evidence="1">
    <location>
        <begin position="241"/>
        <end position="260"/>
    </location>
</feature>
<proteinExistence type="predicted"/>
<dbReference type="Proteomes" id="UP000750711">
    <property type="component" value="Unassembled WGS sequence"/>
</dbReference>
<feature type="chain" id="PRO_5040462409" description="Mid2 domain-containing protein" evidence="3">
    <location>
        <begin position="26"/>
        <end position="260"/>
    </location>
</feature>
<evidence type="ECO:0000313" key="5">
    <source>
        <dbReference type="Proteomes" id="UP000750711"/>
    </source>
</evidence>
<keyword evidence="5" id="KW-1185">Reference proteome</keyword>
<evidence type="ECO:0000256" key="3">
    <source>
        <dbReference type="SAM" id="SignalP"/>
    </source>
</evidence>
<feature type="compositionally biased region" description="Low complexity" evidence="1">
    <location>
        <begin position="39"/>
        <end position="95"/>
    </location>
</feature>
<feature type="region of interest" description="Disordered" evidence="1">
    <location>
        <begin position="36"/>
        <end position="95"/>
    </location>
</feature>
<protein>
    <recommendedName>
        <fullName evidence="6">Mid2 domain-containing protein</fullName>
    </recommendedName>
</protein>
<sequence length="260" mass="25964">MYRSSVSIRSILLLLALVFFPIAFADKIEDALHKRQSAPAGTGSSPSQTSAASSAPSPTSSAPPSSSPKPSASSPASSESPASPTSTPVVSVSVPGSAATSQQSVASKSAPSAISTPSVVVSEFTSSATRQIVTTIITTDNGVTMSQVLTTDALVAVATGTSTSTPGLGGSGGSSGSSGPNAQQKKIIIGVVVGIGGFVILGGMALVAWRVWGRKKQPSDFNDLHAPSPKLQPGPGGPSPFKSTLDQYHNPGTVNTASNF</sequence>
<accession>A0A9P8LIA3</accession>
<feature type="transmembrane region" description="Helical" evidence="2">
    <location>
        <begin position="187"/>
        <end position="209"/>
    </location>
</feature>
<feature type="signal peptide" evidence="3">
    <location>
        <begin position="1"/>
        <end position="25"/>
    </location>
</feature>
<keyword evidence="2" id="KW-0812">Transmembrane</keyword>
<dbReference type="AlphaFoldDB" id="A0A9P8LIA3"/>
<feature type="region of interest" description="Disordered" evidence="1">
    <location>
        <begin position="220"/>
        <end position="260"/>
    </location>
</feature>
<gene>
    <name evidence="4" type="ORF">GP486_000655</name>
</gene>
<keyword evidence="2" id="KW-1133">Transmembrane helix</keyword>
<reference evidence="4" key="1">
    <citation type="submission" date="2021-03" db="EMBL/GenBank/DDBJ databases">
        <title>Comparative genomics and phylogenomic investigation of the class Geoglossomycetes provide insights into ecological specialization and systematics.</title>
        <authorList>
            <person name="Melie T."/>
            <person name="Pirro S."/>
            <person name="Miller A.N."/>
            <person name="Quandt A."/>
        </authorList>
    </citation>
    <scope>NUCLEOTIDE SEQUENCE</scope>
    <source>
        <strain evidence="4">CAQ_001_2017</strain>
    </source>
</reference>
<keyword evidence="2" id="KW-0472">Membrane</keyword>
<dbReference type="EMBL" id="JAGHQM010000048">
    <property type="protein sequence ID" value="KAH0565934.1"/>
    <property type="molecule type" value="Genomic_DNA"/>
</dbReference>
<evidence type="ECO:0000256" key="2">
    <source>
        <dbReference type="SAM" id="Phobius"/>
    </source>
</evidence>
<evidence type="ECO:0000313" key="4">
    <source>
        <dbReference type="EMBL" id="KAH0565934.1"/>
    </source>
</evidence>
<evidence type="ECO:0008006" key="6">
    <source>
        <dbReference type="Google" id="ProtNLM"/>
    </source>
</evidence>
<organism evidence="4 5">
    <name type="scientific">Trichoglossum hirsutum</name>
    <dbReference type="NCBI Taxonomy" id="265104"/>
    <lineage>
        <taxon>Eukaryota</taxon>
        <taxon>Fungi</taxon>
        <taxon>Dikarya</taxon>
        <taxon>Ascomycota</taxon>
        <taxon>Pezizomycotina</taxon>
        <taxon>Geoglossomycetes</taxon>
        <taxon>Geoglossales</taxon>
        <taxon>Geoglossaceae</taxon>
        <taxon>Trichoglossum</taxon>
    </lineage>
</organism>
<evidence type="ECO:0000256" key="1">
    <source>
        <dbReference type="SAM" id="MobiDB-lite"/>
    </source>
</evidence>
<name>A0A9P8LIA3_9PEZI</name>